<protein>
    <recommendedName>
        <fullName evidence="5">Phenazine biosynthesis protein</fullName>
    </recommendedName>
</protein>
<keyword evidence="2" id="KW-0413">Isomerase</keyword>
<gene>
    <name evidence="3" type="ORF">SCLCIDRAFT_1217139</name>
</gene>
<dbReference type="GO" id="GO:0005737">
    <property type="term" value="C:cytoplasm"/>
    <property type="evidence" value="ECO:0007669"/>
    <property type="project" value="TreeGrafter"/>
</dbReference>
<comment type="similarity">
    <text evidence="1">Belongs to the PhzF family.</text>
</comment>
<dbReference type="Proteomes" id="UP000053989">
    <property type="component" value="Unassembled WGS sequence"/>
</dbReference>
<proteinExistence type="inferred from homology"/>
<evidence type="ECO:0000313" key="4">
    <source>
        <dbReference type="Proteomes" id="UP000053989"/>
    </source>
</evidence>
<reference evidence="4" key="2">
    <citation type="submission" date="2015-01" db="EMBL/GenBank/DDBJ databases">
        <title>Evolutionary Origins and Diversification of the Mycorrhizal Mutualists.</title>
        <authorList>
            <consortium name="DOE Joint Genome Institute"/>
            <consortium name="Mycorrhizal Genomics Consortium"/>
            <person name="Kohler A."/>
            <person name="Kuo A."/>
            <person name="Nagy L.G."/>
            <person name="Floudas D."/>
            <person name="Copeland A."/>
            <person name="Barry K.W."/>
            <person name="Cichocki N."/>
            <person name="Veneault-Fourrey C."/>
            <person name="LaButti K."/>
            <person name="Lindquist E.A."/>
            <person name="Lipzen A."/>
            <person name="Lundell T."/>
            <person name="Morin E."/>
            <person name="Murat C."/>
            <person name="Riley R."/>
            <person name="Ohm R."/>
            <person name="Sun H."/>
            <person name="Tunlid A."/>
            <person name="Henrissat B."/>
            <person name="Grigoriev I.V."/>
            <person name="Hibbett D.S."/>
            <person name="Martin F."/>
        </authorList>
    </citation>
    <scope>NUCLEOTIDE SEQUENCE [LARGE SCALE GENOMIC DNA]</scope>
    <source>
        <strain evidence="4">Foug A</strain>
    </source>
</reference>
<dbReference type="PANTHER" id="PTHR13774:SF17">
    <property type="entry name" value="PHENAZINE BIOSYNTHESIS-LIKE DOMAIN-CONTAINING PROTEIN"/>
    <property type="match status" value="1"/>
</dbReference>
<dbReference type="OrthoDB" id="75169at2759"/>
<keyword evidence="4" id="KW-1185">Reference proteome</keyword>
<dbReference type="InParanoid" id="A0A0C3DW41"/>
<dbReference type="GO" id="GO:0016853">
    <property type="term" value="F:isomerase activity"/>
    <property type="evidence" value="ECO:0007669"/>
    <property type="project" value="UniProtKB-KW"/>
</dbReference>
<evidence type="ECO:0000256" key="2">
    <source>
        <dbReference type="ARBA" id="ARBA00023235"/>
    </source>
</evidence>
<accession>A0A0C3DW41</accession>
<dbReference type="HOGENOM" id="CLU_048756_2_1_1"/>
<dbReference type="AlphaFoldDB" id="A0A0C3DW41"/>
<dbReference type="STRING" id="1036808.A0A0C3DW41"/>
<reference evidence="3 4" key="1">
    <citation type="submission" date="2014-04" db="EMBL/GenBank/DDBJ databases">
        <authorList>
            <consortium name="DOE Joint Genome Institute"/>
            <person name="Kuo A."/>
            <person name="Kohler A."/>
            <person name="Nagy L.G."/>
            <person name="Floudas D."/>
            <person name="Copeland A."/>
            <person name="Barry K.W."/>
            <person name="Cichocki N."/>
            <person name="Veneault-Fourrey C."/>
            <person name="LaButti K."/>
            <person name="Lindquist E.A."/>
            <person name="Lipzen A."/>
            <person name="Lundell T."/>
            <person name="Morin E."/>
            <person name="Murat C."/>
            <person name="Sun H."/>
            <person name="Tunlid A."/>
            <person name="Henrissat B."/>
            <person name="Grigoriev I.V."/>
            <person name="Hibbett D.S."/>
            <person name="Martin F."/>
            <person name="Nordberg H.P."/>
            <person name="Cantor M.N."/>
            <person name="Hua S.X."/>
        </authorList>
    </citation>
    <scope>NUCLEOTIDE SEQUENCE [LARGE SCALE GENOMIC DNA]</scope>
    <source>
        <strain evidence="3 4">Foug A</strain>
    </source>
</reference>
<dbReference type="PIRSF" id="PIRSF016184">
    <property type="entry name" value="PhzC_PhzF"/>
    <property type="match status" value="1"/>
</dbReference>
<dbReference type="InterPro" id="IPR003719">
    <property type="entry name" value="Phenazine_PhzF-like"/>
</dbReference>
<sequence length="324" mass="35603">MATSTFPYVIVNAFTDSAFGGNPAAIVLLPPGSLTADCMLLDAPKMSSIAQSFAQPITVFLTPPIHVESSNSDENLIYDILFVVDKCFPPLCGHGTLAATKAICWGMFPGVLQDVTRNPVVKFRAPNDVILYSRMMDPGSRDSTADGEFYELTIPAHGIQEVTEEERNDVRKMLAEALGKDADGVELKYVGHRIHDTSRHRLLIVLGQRERLEGRDVNISAFLAGRYETYTLTHATPGQKTAFVSRSFMPVLGIMEDHVCGTAHALMMPYYVAQPDVDVVTGKEVFARQVSPRGGDLWVTLDEENGVVRLRGHAKLFARGEITF</sequence>
<evidence type="ECO:0000256" key="1">
    <source>
        <dbReference type="ARBA" id="ARBA00008270"/>
    </source>
</evidence>
<dbReference type="Gene3D" id="3.10.310.10">
    <property type="entry name" value="Diaminopimelate Epimerase, Chain A, domain 1"/>
    <property type="match status" value="2"/>
</dbReference>
<name>A0A0C3DW41_9AGAM</name>
<evidence type="ECO:0000313" key="3">
    <source>
        <dbReference type="EMBL" id="KIM60106.1"/>
    </source>
</evidence>
<dbReference type="PANTHER" id="PTHR13774">
    <property type="entry name" value="PHENAZINE BIOSYNTHESIS PROTEIN"/>
    <property type="match status" value="1"/>
</dbReference>
<dbReference type="SUPFAM" id="SSF54506">
    <property type="entry name" value="Diaminopimelate epimerase-like"/>
    <property type="match status" value="1"/>
</dbReference>
<dbReference type="Pfam" id="PF02567">
    <property type="entry name" value="PhzC-PhzF"/>
    <property type="match status" value="1"/>
</dbReference>
<evidence type="ECO:0008006" key="5">
    <source>
        <dbReference type="Google" id="ProtNLM"/>
    </source>
</evidence>
<dbReference type="EMBL" id="KN822066">
    <property type="protein sequence ID" value="KIM60106.1"/>
    <property type="molecule type" value="Genomic_DNA"/>
</dbReference>
<organism evidence="3 4">
    <name type="scientific">Scleroderma citrinum Foug A</name>
    <dbReference type="NCBI Taxonomy" id="1036808"/>
    <lineage>
        <taxon>Eukaryota</taxon>
        <taxon>Fungi</taxon>
        <taxon>Dikarya</taxon>
        <taxon>Basidiomycota</taxon>
        <taxon>Agaricomycotina</taxon>
        <taxon>Agaricomycetes</taxon>
        <taxon>Agaricomycetidae</taxon>
        <taxon>Boletales</taxon>
        <taxon>Sclerodermatineae</taxon>
        <taxon>Sclerodermataceae</taxon>
        <taxon>Scleroderma</taxon>
    </lineage>
</organism>